<comment type="domain">
    <text evidence="5">The PRC barrel domain binds ribosomal protein uS19.</text>
</comment>
<dbReference type="InterPro" id="IPR036976">
    <property type="entry name" value="RimM_N_sf"/>
</dbReference>
<dbReference type="SUPFAM" id="SSF50346">
    <property type="entry name" value="PRC-barrel domain"/>
    <property type="match status" value="1"/>
</dbReference>
<sequence>MKEYLTIGEITKPHGVIGEIKVFPLTDDLERFRELKHVLIDGKEVKVLEVKLLTDRAVLKLEGVNTVEAAERLRGKTLEVKRKDAVKLEKDAYFVEDLKGCRVFDSEGKDLGVIYDVIATGSNDVYWIREPKELLIPALKTIVKEVDIESLKVVIAPVREWSYED</sequence>
<organism evidence="8 9">
    <name type="scientific">Youngiibacter multivorans</name>
    <dbReference type="NCBI Taxonomy" id="937251"/>
    <lineage>
        <taxon>Bacteria</taxon>
        <taxon>Bacillati</taxon>
        <taxon>Bacillota</taxon>
        <taxon>Clostridia</taxon>
        <taxon>Eubacteriales</taxon>
        <taxon>Clostridiaceae</taxon>
        <taxon>Youngiibacter</taxon>
    </lineage>
</organism>
<evidence type="ECO:0000256" key="3">
    <source>
        <dbReference type="ARBA" id="ARBA00022552"/>
    </source>
</evidence>
<dbReference type="Proteomes" id="UP001519271">
    <property type="component" value="Unassembled WGS sequence"/>
</dbReference>
<evidence type="ECO:0000256" key="1">
    <source>
        <dbReference type="ARBA" id="ARBA00022490"/>
    </source>
</evidence>
<accession>A0ABS4G1V5</accession>
<feature type="domain" description="Ribosome maturation factor RimM PRC barrel" evidence="7">
    <location>
        <begin position="96"/>
        <end position="154"/>
    </location>
</feature>
<keyword evidence="4 5" id="KW-0143">Chaperone</keyword>
<dbReference type="InterPro" id="IPR011033">
    <property type="entry name" value="PRC_barrel-like_sf"/>
</dbReference>
<proteinExistence type="inferred from homology"/>
<keyword evidence="2 5" id="KW-0690">Ribosome biogenesis</keyword>
<gene>
    <name evidence="5" type="primary">rimM</name>
    <name evidence="8" type="ORF">J2Z34_001013</name>
</gene>
<keyword evidence="3 5" id="KW-0698">rRNA processing</keyword>
<reference evidence="8 9" key="1">
    <citation type="submission" date="2021-03" db="EMBL/GenBank/DDBJ databases">
        <title>Genomic Encyclopedia of Type Strains, Phase IV (KMG-IV): sequencing the most valuable type-strain genomes for metagenomic binning, comparative biology and taxonomic classification.</title>
        <authorList>
            <person name="Goeker M."/>
        </authorList>
    </citation>
    <scope>NUCLEOTIDE SEQUENCE [LARGE SCALE GENOMIC DNA]</scope>
    <source>
        <strain evidence="8 9">DSM 6139</strain>
    </source>
</reference>
<evidence type="ECO:0000259" key="7">
    <source>
        <dbReference type="Pfam" id="PF24986"/>
    </source>
</evidence>
<evidence type="ECO:0000256" key="5">
    <source>
        <dbReference type="HAMAP-Rule" id="MF_00014"/>
    </source>
</evidence>
<comment type="subcellular location">
    <subcellularLocation>
        <location evidence="5">Cytoplasm</location>
    </subcellularLocation>
</comment>
<dbReference type="InterPro" id="IPR009000">
    <property type="entry name" value="Transl_B-barrel_sf"/>
</dbReference>
<dbReference type="Gene3D" id="2.40.30.60">
    <property type="entry name" value="RimM"/>
    <property type="match status" value="1"/>
</dbReference>
<evidence type="ECO:0000259" key="6">
    <source>
        <dbReference type="Pfam" id="PF01782"/>
    </source>
</evidence>
<protein>
    <recommendedName>
        <fullName evidence="5">Ribosome maturation factor RimM</fullName>
    </recommendedName>
</protein>
<dbReference type="InterPro" id="IPR011961">
    <property type="entry name" value="RimM"/>
</dbReference>
<dbReference type="Pfam" id="PF01782">
    <property type="entry name" value="RimM"/>
    <property type="match status" value="1"/>
</dbReference>
<dbReference type="EMBL" id="JAGGKC010000006">
    <property type="protein sequence ID" value="MBP1918537.1"/>
    <property type="molecule type" value="Genomic_DNA"/>
</dbReference>
<dbReference type="PANTHER" id="PTHR33692">
    <property type="entry name" value="RIBOSOME MATURATION FACTOR RIMM"/>
    <property type="match status" value="1"/>
</dbReference>
<dbReference type="PANTHER" id="PTHR33692:SF1">
    <property type="entry name" value="RIBOSOME MATURATION FACTOR RIMM"/>
    <property type="match status" value="1"/>
</dbReference>
<evidence type="ECO:0000256" key="2">
    <source>
        <dbReference type="ARBA" id="ARBA00022517"/>
    </source>
</evidence>
<comment type="subunit">
    <text evidence="5">Binds ribosomal protein uS19.</text>
</comment>
<dbReference type="Gene3D" id="2.30.30.240">
    <property type="entry name" value="PRC-barrel domain"/>
    <property type="match status" value="1"/>
</dbReference>
<evidence type="ECO:0000256" key="4">
    <source>
        <dbReference type="ARBA" id="ARBA00023186"/>
    </source>
</evidence>
<feature type="domain" description="RimM N-terminal" evidence="6">
    <location>
        <begin position="6"/>
        <end position="83"/>
    </location>
</feature>
<comment type="caution">
    <text evidence="8">The sequence shown here is derived from an EMBL/GenBank/DDBJ whole genome shotgun (WGS) entry which is preliminary data.</text>
</comment>
<dbReference type="Pfam" id="PF24986">
    <property type="entry name" value="PRC_RimM"/>
    <property type="match status" value="1"/>
</dbReference>
<comment type="similarity">
    <text evidence="5">Belongs to the RimM family.</text>
</comment>
<evidence type="ECO:0000313" key="9">
    <source>
        <dbReference type="Proteomes" id="UP001519271"/>
    </source>
</evidence>
<dbReference type="RefSeq" id="WP_209458769.1">
    <property type="nucleotide sequence ID" value="NZ_JAGGKC010000006.1"/>
</dbReference>
<dbReference type="SUPFAM" id="SSF50447">
    <property type="entry name" value="Translation proteins"/>
    <property type="match status" value="1"/>
</dbReference>
<dbReference type="InterPro" id="IPR002676">
    <property type="entry name" value="RimM_N"/>
</dbReference>
<comment type="function">
    <text evidence="5">An accessory protein needed during the final step in the assembly of 30S ribosomal subunit, possibly for assembly of the head region. Essential for efficient processing of 16S rRNA. May be needed both before and after RbfA during the maturation of 16S rRNA. It has affinity for free ribosomal 30S subunits but not for 70S ribosomes.</text>
</comment>
<dbReference type="HAMAP" id="MF_00014">
    <property type="entry name" value="Ribosome_mat_RimM"/>
    <property type="match status" value="1"/>
</dbReference>
<keyword evidence="1 5" id="KW-0963">Cytoplasm</keyword>
<dbReference type="InterPro" id="IPR056792">
    <property type="entry name" value="PRC_RimM"/>
</dbReference>
<dbReference type="NCBIfam" id="TIGR02273">
    <property type="entry name" value="16S_RimM"/>
    <property type="match status" value="1"/>
</dbReference>
<name>A0ABS4G1V5_9CLOT</name>
<evidence type="ECO:0000313" key="8">
    <source>
        <dbReference type="EMBL" id="MBP1918537.1"/>
    </source>
</evidence>
<keyword evidence="9" id="KW-1185">Reference proteome</keyword>